<feature type="region of interest" description="Disordered" evidence="8">
    <location>
        <begin position="326"/>
        <end position="356"/>
    </location>
</feature>
<evidence type="ECO:0008006" key="15">
    <source>
        <dbReference type="Google" id="ProtNLM"/>
    </source>
</evidence>
<feature type="region of interest" description="Disordered" evidence="8">
    <location>
        <begin position="158"/>
        <end position="239"/>
    </location>
</feature>
<evidence type="ECO:0000256" key="4">
    <source>
        <dbReference type="ARBA" id="ARBA00022845"/>
    </source>
</evidence>
<evidence type="ECO:0000259" key="9">
    <source>
        <dbReference type="PROSITE" id="PS51512"/>
    </source>
</evidence>
<comment type="subcellular location">
    <subcellularLocation>
        <location evidence="1">Cytoplasm</location>
    </subcellularLocation>
</comment>
<feature type="domain" description="DFDF" evidence="9">
    <location>
        <begin position="288"/>
        <end position="324"/>
    </location>
</feature>
<dbReference type="PROSITE" id="PS51536">
    <property type="entry name" value="TFG"/>
    <property type="match status" value="1"/>
</dbReference>
<dbReference type="PANTHER" id="PTHR13586">
    <property type="entry name" value="SCD6 PROTEIN-RELATED"/>
    <property type="match status" value="1"/>
</dbReference>
<feature type="region of interest" description="Disordered" evidence="8">
    <location>
        <begin position="266"/>
        <end position="290"/>
    </location>
</feature>
<dbReference type="InterPro" id="IPR010920">
    <property type="entry name" value="LSM_dom_sf"/>
</dbReference>
<dbReference type="InterPro" id="IPR025609">
    <property type="entry name" value="Lsm14-like_N"/>
</dbReference>
<evidence type="ECO:0000256" key="1">
    <source>
        <dbReference type="ARBA" id="ARBA00004496"/>
    </source>
</evidence>
<evidence type="ECO:0000256" key="7">
    <source>
        <dbReference type="PROSITE-ProRule" id="PRU00869"/>
    </source>
</evidence>
<feature type="short sequence motif" description="TFG box" evidence="7">
    <location>
        <begin position="378"/>
        <end position="398"/>
    </location>
</feature>
<proteinExistence type="inferred from homology"/>
<dbReference type="SMART" id="SM01199">
    <property type="entry name" value="FDF"/>
    <property type="match status" value="1"/>
</dbReference>
<evidence type="ECO:0000259" key="11">
    <source>
        <dbReference type="PROSITE" id="PS51536"/>
    </source>
</evidence>
<keyword evidence="3" id="KW-0963">Cytoplasm</keyword>
<dbReference type="Gene3D" id="2.30.30.100">
    <property type="match status" value="1"/>
</dbReference>
<evidence type="ECO:0000259" key="10">
    <source>
        <dbReference type="PROSITE" id="PS51513"/>
    </source>
</evidence>
<organism evidence="13 14">
    <name type="scientific">Staurois parvus</name>
    <dbReference type="NCBI Taxonomy" id="386267"/>
    <lineage>
        <taxon>Eukaryota</taxon>
        <taxon>Metazoa</taxon>
        <taxon>Chordata</taxon>
        <taxon>Craniata</taxon>
        <taxon>Vertebrata</taxon>
        <taxon>Euteleostomi</taxon>
        <taxon>Amphibia</taxon>
        <taxon>Batrachia</taxon>
        <taxon>Anura</taxon>
        <taxon>Neobatrachia</taxon>
        <taxon>Ranoidea</taxon>
        <taxon>Ranidae</taxon>
        <taxon>Staurois</taxon>
    </lineage>
</organism>
<dbReference type="PROSITE" id="PS51513">
    <property type="entry name" value="FFD"/>
    <property type="match status" value="1"/>
</dbReference>
<feature type="compositionally biased region" description="Low complexity" evidence="8">
    <location>
        <begin position="199"/>
        <end position="226"/>
    </location>
</feature>
<dbReference type="InterPro" id="IPR025762">
    <property type="entry name" value="DFDF"/>
</dbReference>
<feature type="domain" description="Sm" evidence="12">
    <location>
        <begin position="1"/>
        <end position="81"/>
    </location>
</feature>
<evidence type="ECO:0000256" key="6">
    <source>
        <dbReference type="PROSITE-ProRule" id="PRU00846"/>
    </source>
</evidence>
<sequence length="452" mass="50289">MSGGTPYIGSKISLISKAEIRYEGILYTIDTENSTVALAKVRSFGTEDRPTERPVAPRDEVFEYIIFRGSDIKDLTVCEPPKPQCSLPQDPAIVQSSLGSSAASSFQTASSYAPFSRMPAYSQFNSGPLMPQQFGAVVLGSTLSSFGADSASSASLGSSSTVASSFNQDPRTQKTQLSQGRTSPLLDPLRKSPTLEQGVQTASAVPPAVTAAVGRRSPVPSRSLSSTIQKTLESPEQRKSEQQLFALSFVSLLYNHAYCFTKASTAAGTSQPRRGRGGHRGGRGRFNVRRDGPMKFEKDFDFESANAQFNKEEIDREFHNKLKIKDEKAEKPVNGEDKGDSGVEMQTSEGTTEEEEVPCYYDKTKSFFDNISCDDNRERRQTWAEERRLNAETFGVPLRSRGRGGFRGRGGKHGLPWWKRARRKKRRRGFWGTQRFPWRLQRRAWGKGIYRL</sequence>
<evidence type="ECO:0000313" key="13">
    <source>
        <dbReference type="EMBL" id="CAI9538279.1"/>
    </source>
</evidence>
<keyword evidence="4" id="KW-0810">Translation regulation</keyword>
<evidence type="ECO:0000256" key="8">
    <source>
        <dbReference type="SAM" id="MobiDB-lite"/>
    </source>
</evidence>
<comment type="caution">
    <text evidence="13">The sequence shown here is derived from an EMBL/GenBank/DDBJ whole genome shotgun (WGS) entry which is preliminary data.</text>
</comment>
<dbReference type="PROSITE" id="PS51512">
    <property type="entry name" value="DFDF"/>
    <property type="match status" value="1"/>
</dbReference>
<feature type="domain" description="TFG box profile" evidence="11">
    <location>
        <begin position="378"/>
        <end position="398"/>
    </location>
</feature>
<evidence type="ECO:0000256" key="2">
    <source>
        <dbReference type="ARBA" id="ARBA00010415"/>
    </source>
</evidence>
<dbReference type="Pfam" id="PF09532">
    <property type="entry name" value="FDF"/>
    <property type="match status" value="1"/>
</dbReference>
<feature type="compositionally biased region" description="Polar residues" evidence="8">
    <location>
        <begin position="167"/>
        <end position="182"/>
    </location>
</feature>
<dbReference type="Pfam" id="PF12701">
    <property type="entry name" value="LSM14"/>
    <property type="match status" value="1"/>
</dbReference>
<dbReference type="Proteomes" id="UP001162483">
    <property type="component" value="Unassembled WGS sequence"/>
</dbReference>
<gene>
    <name evidence="13" type="ORF">SPARVUS_LOCUS1400507</name>
</gene>
<protein>
    <recommendedName>
        <fullName evidence="15">Protein LSM14 homolog A</fullName>
    </recommendedName>
</protein>
<evidence type="ECO:0000256" key="5">
    <source>
        <dbReference type="ARBA" id="ARBA00023274"/>
    </source>
</evidence>
<feature type="domain" description="FFD box profile" evidence="10">
    <location>
        <begin position="359"/>
        <end position="375"/>
    </location>
</feature>
<dbReference type="SUPFAM" id="SSF50182">
    <property type="entry name" value="Sm-like ribonucleoproteins"/>
    <property type="match status" value="1"/>
</dbReference>
<evidence type="ECO:0000256" key="3">
    <source>
        <dbReference type="ARBA" id="ARBA00022490"/>
    </source>
</evidence>
<dbReference type="InterPro" id="IPR047575">
    <property type="entry name" value="Sm"/>
</dbReference>
<feature type="compositionally biased region" description="Basic residues" evidence="8">
    <location>
        <begin position="273"/>
        <end position="287"/>
    </location>
</feature>
<comment type="similarity">
    <text evidence="2">Belongs to the LSM14 family.</text>
</comment>
<evidence type="ECO:0000313" key="14">
    <source>
        <dbReference type="Proteomes" id="UP001162483"/>
    </source>
</evidence>
<dbReference type="SMART" id="SM01271">
    <property type="entry name" value="LSM14"/>
    <property type="match status" value="1"/>
</dbReference>
<dbReference type="InterPro" id="IPR025768">
    <property type="entry name" value="TFG_box"/>
</dbReference>
<feature type="compositionally biased region" description="Basic and acidic residues" evidence="8">
    <location>
        <begin position="326"/>
        <end position="341"/>
    </location>
</feature>
<dbReference type="PANTHER" id="PTHR13586:SF2">
    <property type="entry name" value="PROTEIN LSM14 HOMOLOG A"/>
    <property type="match status" value="1"/>
</dbReference>
<feature type="short sequence motif" description="FFD box" evidence="6">
    <location>
        <begin position="359"/>
        <end position="375"/>
    </location>
</feature>
<keyword evidence="5" id="KW-0687">Ribonucleoprotein</keyword>
<dbReference type="CDD" id="cd01736">
    <property type="entry name" value="LSm14_N"/>
    <property type="match status" value="1"/>
</dbReference>
<accession>A0ABN9AQG4</accession>
<evidence type="ECO:0000259" key="12">
    <source>
        <dbReference type="PROSITE" id="PS52002"/>
    </source>
</evidence>
<dbReference type="EMBL" id="CATNWA010000838">
    <property type="protein sequence ID" value="CAI9538279.1"/>
    <property type="molecule type" value="Genomic_DNA"/>
</dbReference>
<keyword evidence="14" id="KW-1185">Reference proteome</keyword>
<name>A0ABN9AQG4_9NEOB</name>
<dbReference type="InterPro" id="IPR025761">
    <property type="entry name" value="FFD_box"/>
</dbReference>
<dbReference type="PROSITE" id="PS52002">
    <property type="entry name" value="SM"/>
    <property type="match status" value="1"/>
</dbReference>
<reference evidence="13" key="1">
    <citation type="submission" date="2023-05" db="EMBL/GenBank/DDBJ databases">
        <authorList>
            <person name="Stuckert A."/>
        </authorList>
    </citation>
    <scope>NUCLEOTIDE SEQUENCE</scope>
</reference>
<dbReference type="InterPro" id="IPR019050">
    <property type="entry name" value="FDF_dom"/>
</dbReference>